<name>A0A495E6Z5_9MICC</name>
<comment type="caution">
    <text evidence="2">The sequence shown here is derived from an EMBL/GenBank/DDBJ whole genome shotgun (WGS) entry which is preliminary data.</text>
</comment>
<accession>A0A495E6Z5</accession>
<reference evidence="2 3" key="1">
    <citation type="submission" date="2018-10" db="EMBL/GenBank/DDBJ databases">
        <title>Genomic Encyclopedia of Type Strains, Phase IV (KMG-IV): sequencing the most valuable type-strain genomes for metagenomic binning, comparative biology and taxonomic classification.</title>
        <authorList>
            <person name="Goeker M."/>
        </authorList>
    </citation>
    <scope>NUCLEOTIDE SEQUENCE [LARGE SCALE GENOMIC DNA]</scope>
    <source>
        <strain evidence="2 3">DSM 25586</strain>
    </source>
</reference>
<dbReference type="AlphaFoldDB" id="A0A495E6Z5"/>
<protein>
    <submittedName>
        <fullName evidence="2">Uncharacterized protein</fullName>
    </submittedName>
</protein>
<proteinExistence type="predicted"/>
<feature type="compositionally biased region" description="Polar residues" evidence="1">
    <location>
        <begin position="1"/>
        <end position="23"/>
    </location>
</feature>
<dbReference type="Proteomes" id="UP000276055">
    <property type="component" value="Unassembled WGS sequence"/>
</dbReference>
<evidence type="ECO:0000313" key="3">
    <source>
        <dbReference type="Proteomes" id="UP000276055"/>
    </source>
</evidence>
<gene>
    <name evidence="2" type="ORF">C8D78_3621</name>
</gene>
<feature type="region of interest" description="Disordered" evidence="1">
    <location>
        <begin position="53"/>
        <end position="99"/>
    </location>
</feature>
<feature type="region of interest" description="Disordered" evidence="1">
    <location>
        <begin position="1"/>
        <end position="26"/>
    </location>
</feature>
<dbReference type="OrthoDB" id="9957649at2"/>
<sequence>MITQNRNPTISGSHSAASATAETPLTGRYAVSGRYTDVDTLVRGDARRAVRPGSYTDVDTLTRPKSDIVRPGSYTDVDTLTRPKSDIVRPGSYTDMVLP</sequence>
<evidence type="ECO:0000256" key="1">
    <source>
        <dbReference type="SAM" id="MobiDB-lite"/>
    </source>
</evidence>
<evidence type="ECO:0000313" key="2">
    <source>
        <dbReference type="EMBL" id="RKR12715.1"/>
    </source>
</evidence>
<organism evidence="2 3">
    <name type="scientific">Arthrobacter oryzae</name>
    <dbReference type="NCBI Taxonomy" id="409290"/>
    <lineage>
        <taxon>Bacteria</taxon>
        <taxon>Bacillati</taxon>
        <taxon>Actinomycetota</taxon>
        <taxon>Actinomycetes</taxon>
        <taxon>Micrococcales</taxon>
        <taxon>Micrococcaceae</taxon>
        <taxon>Arthrobacter</taxon>
    </lineage>
</organism>
<dbReference type="EMBL" id="RBIR01000011">
    <property type="protein sequence ID" value="RKR12715.1"/>
    <property type="molecule type" value="Genomic_DNA"/>
</dbReference>
<dbReference type="RefSeq" id="WP_120955219.1">
    <property type="nucleotide sequence ID" value="NZ_RBIR01000011.1"/>
</dbReference>